<dbReference type="Proteomes" id="UP000636479">
    <property type="component" value="Unassembled WGS sequence"/>
</dbReference>
<comment type="caution">
    <text evidence="1">The sequence shown here is derived from an EMBL/GenBank/DDBJ whole genome shotgun (WGS) entry which is preliminary data.</text>
</comment>
<reference evidence="1" key="1">
    <citation type="submission" date="2020-05" db="EMBL/GenBank/DDBJ databases">
        <title>Mycena genomes resolve the evolution of fungal bioluminescence.</title>
        <authorList>
            <person name="Tsai I.J."/>
        </authorList>
    </citation>
    <scope>NUCLEOTIDE SEQUENCE</scope>
    <source>
        <strain evidence="1">171206Taipei</strain>
    </source>
</reference>
<name>A0A8H6VUW4_9AGAR</name>
<accession>A0A8H6VUW4</accession>
<gene>
    <name evidence="1" type="ORF">MIND_01374400</name>
</gene>
<dbReference type="EMBL" id="JACAZF010000017">
    <property type="protein sequence ID" value="KAF7289134.1"/>
    <property type="molecule type" value="Genomic_DNA"/>
</dbReference>
<sequence length="113" mass="12305">MRVWRRRLPAGASARSLDELSSPLAATIDNFHTSLEVMKDAVEGCPPLKCSLAIVVGLWNLSDRANESRLQARALAFKAAEMVDAMYRSIGPSPPPLSDSVIAHILILTTTYL</sequence>
<dbReference type="GeneID" id="59352680"/>
<protein>
    <submittedName>
        <fullName evidence="1">Uncharacterized protein</fullName>
    </submittedName>
</protein>
<keyword evidence="2" id="KW-1185">Reference proteome</keyword>
<organism evidence="1 2">
    <name type="scientific">Mycena indigotica</name>
    <dbReference type="NCBI Taxonomy" id="2126181"/>
    <lineage>
        <taxon>Eukaryota</taxon>
        <taxon>Fungi</taxon>
        <taxon>Dikarya</taxon>
        <taxon>Basidiomycota</taxon>
        <taxon>Agaricomycotina</taxon>
        <taxon>Agaricomycetes</taxon>
        <taxon>Agaricomycetidae</taxon>
        <taxon>Agaricales</taxon>
        <taxon>Marasmiineae</taxon>
        <taxon>Mycenaceae</taxon>
        <taxon>Mycena</taxon>
    </lineage>
</organism>
<dbReference type="AlphaFoldDB" id="A0A8H6VUW4"/>
<proteinExistence type="predicted"/>
<dbReference type="RefSeq" id="XP_037213165.1">
    <property type="nucleotide sequence ID" value="XM_037370164.1"/>
</dbReference>
<evidence type="ECO:0000313" key="2">
    <source>
        <dbReference type="Proteomes" id="UP000636479"/>
    </source>
</evidence>
<dbReference type="OrthoDB" id="3266391at2759"/>
<evidence type="ECO:0000313" key="1">
    <source>
        <dbReference type="EMBL" id="KAF7289134.1"/>
    </source>
</evidence>